<dbReference type="GO" id="GO:0015920">
    <property type="term" value="P:lipopolysaccharide transport"/>
    <property type="evidence" value="ECO:0007669"/>
    <property type="project" value="InterPro"/>
</dbReference>
<dbReference type="GO" id="GO:0001530">
    <property type="term" value="F:lipopolysaccharide binding"/>
    <property type="evidence" value="ECO:0007669"/>
    <property type="project" value="InterPro"/>
</dbReference>
<dbReference type="Pfam" id="PF03968">
    <property type="entry name" value="LptD_N"/>
    <property type="match status" value="1"/>
</dbReference>
<evidence type="ECO:0000256" key="1">
    <source>
        <dbReference type="ARBA" id="ARBA00022448"/>
    </source>
</evidence>
<dbReference type="InParanoid" id="A0A5Q0BM65"/>
<dbReference type="Proteomes" id="UP000325755">
    <property type="component" value="Chromosome"/>
</dbReference>
<keyword evidence="8" id="KW-1185">Reference proteome</keyword>
<dbReference type="EMBL" id="CP044205">
    <property type="protein sequence ID" value="QFY43314.1"/>
    <property type="molecule type" value="Genomic_DNA"/>
</dbReference>
<keyword evidence="3" id="KW-0574">Periplasm</keyword>
<dbReference type="PANTHER" id="PTHR36504">
    <property type="entry name" value="LIPOPOLYSACCHARIDE EXPORT SYSTEM PROTEIN LPTA"/>
    <property type="match status" value="1"/>
</dbReference>
<evidence type="ECO:0000256" key="4">
    <source>
        <dbReference type="SAM" id="MobiDB-lite"/>
    </source>
</evidence>
<dbReference type="InterPro" id="IPR014340">
    <property type="entry name" value="LptA"/>
</dbReference>
<dbReference type="GO" id="GO:0009279">
    <property type="term" value="C:cell outer membrane"/>
    <property type="evidence" value="ECO:0007669"/>
    <property type="project" value="TreeGrafter"/>
</dbReference>
<feature type="compositionally biased region" description="Polar residues" evidence="4">
    <location>
        <begin position="155"/>
        <end position="168"/>
    </location>
</feature>
<feature type="chain" id="PRO_5025056356" evidence="5">
    <location>
        <begin position="24"/>
        <end position="181"/>
    </location>
</feature>
<evidence type="ECO:0000256" key="5">
    <source>
        <dbReference type="SAM" id="SignalP"/>
    </source>
</evidence>
<accession>A0A5Q0BM65</accession>
<name>A0A5Q0BM65_9GAMM</name>
<dbReference type="GO" id="GO:0017089">
    <property type="term" value="F:glycolipid transfer activity"/>
    <property type="evidence" value="ECO:0007669"/>
    <property type="project" value="TreeGrafter"/>
</dbReference>
<dbReference type="InterPro" id="IPR005653">
    <property type="entry name" value="OstA-like_N"/>
</dbReference>
<dbReference type="KEGG" id="mmob:F6R98_12390"/>
<dbReference type="GO" id="GO:0030288">
    <property type="term" value="C:outer membrane-bounded periplasmic space"/>
    <property type="evidence" value="ECO:0007669"/>
    <property type="project" value="TreeGrafter"/>
</dbReference>
<evidence type="ECO:0000313" key="8">
    <source>
        <dbReference type="Proteomes" id="UP000325755"/>
    </source>
</evidence>
<dbReference type="AlphaFoldDB" id="A0A5Q0BM65"/>
<gene>
    <name evidence="7" type="primary">lptA</name>
    <name evidence="7" type="ORF">F6R98_12390</name>
</gene>
<evidence type="ECO:0000313" key="7">
    <source>
        <dbReference type="EMBL" id="QFY43314.1"/>
    </source>
</evidence>
<dbReference type="PANTHER" id="PTHR36504:SF1">
    <property type="entry name" value="LIPOPOLYSACCHARIDE EXPORT SYSTEM PROTEIN LPTA"/>
    <property type="match status" value="1"/>
</dbReference>
<organism evidence="7 8">
    <name type="scientific">Candidatus Methylospira mobilis</name>
    <dbReference type="NCBI Taxonomy" id="1808979"/>
    <lineage>
        <taxon>Bacteria</taxon>
        <taxon>Pseudomonadati</taxon>
        <taxon>Pseudomonadota</taxon>
        <taxon>Gammaproteobacteria</taxon>
        <taxon>Methylococcales</taxon>
        <taxon>Methylococcaceae</taxon>
        <taxon>Candidatus Methylospira</taxon>
    </lineage>
</organism>
<evidence type="ECO:0000259" key="6">
    <source>
        <dbReference type="Pfam" id="PF03968"/>
    </source>
</evidence>
<dbReference type="OrthoDB" id="9795964at2"/>
<keyword evidence="2 5" id="KW-0732">Signal</keyword>
<feature type="domain" description="Organic solvent tolerance-like N-terminal" evidence="6">
    <location>
        <begin position="33"/>
        <end position="146"/>
    </location>
</feature>
<feature type="signal peptide" evidence="5">
    <location>
        <begin position="1"/>
        <end position="23"/>
    </location>
</feature>
<keyword evidence="1" id="KW-0813">Transport</keyword>
<dbReference type="NCBIfam" id="TIGR03002">
    <property type="entry name" value="outer_YhbN_LptA"/>
    <property type="match status" value="1"/>
</dbReference>
<reference evidence="7 8" key="1">
    <citation type="submission" date="2019-09" db="EMBL/GenBank/DDBJ databases">
        <title>Ecophysiology of the spiral-shaped methanotroph Methylospira mobilis as revealed by the complete genome sequence.</title>
        <authorList>
            <person name="Oshkin I.Y."/>
            <person name="Dedysh S.N."/>
            <person name="Miroshnikov K."/>
            <person name="Danilova O.V."/>
            <person name="Hakobyan A."/>
            <person name="Liesack W."/>
        </authorList>
    </citation>
    <scope>NUCLEOTIDE SEQUENCE [LARGE SCALE GENOMIC DNA]</scope>
    <source>
        <strain evidence="7 8">Shm1</strain>
    </source>
</reference>
<dbReference type="RefSeq" id="WP_153249296.1">
    <property type="nucleotide sequence ID" value="NZ_CP044205.1"/>
</dbReference>
<evidence type="ECO:0000256" key="2">
    <source>
        <dbReference type="ARBA" id="ARBA00022729"/>
    </source>
</evidence>
<dbReference type="FunCoup" id="A0A5Q0BM65">
    <property type="interactions" value="55"/>
</dbReference>
<sequence length="181" mass="20491">MKYNKYLSISGLTLALCAVNCFALETDGKQPIYIEADNAVYDEKKELTIYTGNVHYQQGSIESWSDRMEVFQKDGKTDKVINFGNPTRLKQTPEPDKADWHGLGLRSEYYPETRILILFDKALAWQGVTPEKSDRVTSDRIEYDIEHSIMKAGVTTKSGEAPPSSQRVHVTLEPSEVKEAK</sequence>
<feature type="region of interest" description="Disordered" evidence="4">
    <location>
        <begin position="153"/>
        <end position="181"/>
    </location>
</feature>
<dbReference type="Gene3D" id="2.60.450.10">
    <property type="entry name" value="Lipopolysaccharide (LPS) transport protein A like domain"/>
    <property type="match status" value="1"/>
</dbReference>
<proteinExistence type="predicted"/>
<protein>
    <submittedName>
        <fullName evidence="7">Lipopolysaccharide transport periplasmic protein LptA</fullName>
    </submittedName>
</protein>
<dbReference type="InterPro" id="IPR052037">
    <property type="entry name" value="LPS_export_LptA"/>
</dbReference>
<evidence type="ECO:0000256" key="3">
    <source>
        <dbReference type="ARBA" id="ARBA00022764"/>
    </source>
</evidence>